<evidence type="ECO:0000256" key="1">
    <source>
        <dbReference type="ARBA" id="ARBA00011028"/>
    </source>
</evidence>
<accession>A0A1W1E2X3</accession>
<comment type="similarity">
    <text evidence="1">Belongs to the bacterial solute-binding protein 9 family.</text>
</comment>
<dbReference type="InterPro" id="IPR050492">
    <property type="entry name" value="Bact_metal-bind_prot9"/>
</dbReference>
<organism evidence="4">
    <name type="scientific">hydrothermal vent metagenome</name>
    <dbReference type="NCBI Taxonomy" id="652676"/>
    <lineage>
        <taxon>unclassified sequences</taxon>
        <taxon>metagenomes</taxon>
        <taxon>ecological metagenomes</taxon>
    </lineage>
</organism>
<proteinExistence type="inferred from homology"/>
<evidence type="ECO:0000313" key="4">
    <source>
        <dbReference type="EMBL" id="SFV88207.1"/>
    </source>
</evidence>
<keyword evidence="3" id="KW-0732">Signal</keyword>
<dbReference type="InterPro" id="IPR006127">
    <property type="entry name" value="ZnuA-like"/>
</dbReference>
<dbReference type="AlphaFoldDB" id="A0A1W1E2X3"/>
<dbReference type="SUPFAM" id="SSF53807">
    <property type="entry name" value="Helical backbone' metal receptor"/>
    <property type="match status" value="1"/>
</dbReference>
<dbReference type="GO" id="GO:0030001">
    <property type="term" value="P:metal ion transport"/>
    <property type="evidence" value="ECO:0007669"/>
    <property type="project" value="InterPro"/>
</dbReference>
<dbReference type="GO" id="GO:0046872">
    <property type="term" value="F:metal ion binding"/>
    <property type="evidence" value="ECO:0007669"/>
    <property type="project" value="InterPro"/>
</dbReference>
<gene>
    <name evidence="4" type="ORF">MNB_SUP05-SYMBIONT-5-511</name>
</gene>
<dbReference type="PANTHER" id="PTHR42953">
    <property type="entry name" value="HIGH-AFFINITY ZINC UPTAKE SYSTEM PROTEIN ZNUA-RELATED"/>
    <property type="match status" value="1"/>
</dbReference>
<dbReference type="Pfam" id="PF01297">
    <property type="entry name" value="ZnuA"/>
    <property type="match status" value="1"/>
</dbReference>
<dbReference type="PANTHER" id="PTHR42953:SF3">
    <property type="entry name" value="HIGH-AFFINITY ZINC UPTAKE SYSTEM PROTEIN ZNUA"/>
    <property type="match status" value="1"/>
</dbReference>
<protein>
    <submittedName>
        <fullName evidence="4">Zinc ABC transporter, periplasmic-binding protein ZnuA</fullName>
    </submittedName>
</protein>
<sequence>MKQFLFLILLSTNVLAAPNVVVSIKPIHSIVSNLTQGVTMPELLLKNQQSAHHFHLRPSQLSLINHADLIISLHPKFESGLEKALGNINADKQIIINSDIAHNEHSWLNIERMNSLSDEIVKKLIKIDPNNADIYQKNLRLMHQQLTQLKENNLKKFSAYRNTQITVFSTALMPLLSTNHLKNPIIVTKTHDDRLSIYKIRKAKRAMQIQKSQCLLSTIEISKKRIKTLTEGLNMHTASIDIIGFDQNYFQLMNAISNQVVQCLK</sequence>
<dbReference type="Gene3D" id="3.40.50.1980">
    <property type="entry name" value="Nitrogenase molybdenum iron protein domain"/>
    <property type="match status" value="2"/>
</dbReference>
<evidence type="ECO:0000256" key="2">
    <source>
        <dbReference type="ARBA" id="ARBA00022448"/>
    </source>
</evidence>
<reference evidence="4" key="1">
    <citation type="submission" date="2016-10" db="EMBL/GenBank/DDBJ databases">
        <authorList>
            <person name="de Groot N.N."/>
        </authorList>
    </citation>
    <scope>NUCLEOTIDE SEQUENCE</scope>
</reference>
<evidence type="ECO:0000256" key="3">
    <source>
        <dbReference type="ARBA" id="ARBA00022729"/>
    </source>
</evidence>
<keyword evidence="2" id="KW-0813">Transport</keyword>
<dbReference type="EMBL" id="FPHZ01000135">
    <property type="protein sequence ID" value="SFV88207.1"/>
    <property type="molecule type" value="Genomic_DNA"/>
</dbReference>
<name>A0A1W1E2X3_9ZZZZ</name>